<dbReference type="Pfam" id="PF26604">
    <property type="entry name" value="CBU_0592"/>
    <property type="match status" value="1"/>
</dbReference>
<evidence type="ECO:0000313" key="4">
    <source>
        <dbReference type="Proteomes" id="UP001500604"/>
    </source>
</evidence>
<feature type="transmembrane region" description="Helical" evidence="1">
    <location>
        <begin position="58"/>
        <end position="76"/>
    </location>
</feature>
<protein>
    <recommendedName>
        <fullName evidence="2">CBU-0592-like domain-containing protein</fullName>
    </recommendedName>
</protein>
<comment type="caution">
    <text evidence="3">The sequence shown here is derived from an EMBL/GenBank/DDBJ whole genome shotgun (WGS) entry which is preliminary data.</text>
</comment>
<evidence type="ECO:0000256" key="1">
    <source>
        <dbReference type="SAM" id="Phobius"/>
    </source>
</evidence>
<name>A0ABP8V902_9GAMM</name>
<keyword evidence="1" id="KW-1133">Transmembrane helix</keyword>
<feature type="domain" description="CBU-0592-like" evidence="2">
    <location>
        <begin position="9"/>
        <end position="82"/>
    </location>
</feature>
<evidence type="ECO:0000259" key="2">
    <source>
        <dbReference type="Pfam" id="PF26604"/>
    </source>
</evidence>
<feature type="transmembrane region" description="Helical" evidence="1">
    <location>
        <begin position="6"/>
        <end position="25"/>
    </location>
</feature>
<proteinExistence type="predicted"/>
<dbReference type="Proteomes" id="UP001500604">
    <property type="component" value="Unassembled WGS sequence"/>
</dbReference>
<dbReference type="NCBIfam" id="NF047864">
    <property type="entry name" value="CBU_0592_membra"/>
    <property type="match status" value="1"/>
</dbReference>
<sequence>METINLFFVCGILGAIAIVGAYFLIQLEIYAAEHIVTLSLNLGGAFLVLISLYDGFNLGSLVIQLVWIVIGLAGLYKKLQPRRA</sequence>
<dbReference type="InterPro" id="IPR058058">
    <property type="entry name" value="CBU_0592-like"/>
</dbReference>
<organism evidence="3 4">
    <name type="scientific">Kistimonas scapharcae</name>
    <dbReference type="NCBI Taxonomy" id="1036133"/>
    <lineage>
        <taxon>Bacteria</taxon>
        <taxon>Pseudomonadati</taxon>
        <taxon>Pseudomonadota</taxon>
        <taxon>Gammaproteobacteria</taxon>
        <taxon>Oceanospirillales</taxon>
        <taxon>Endozoicomonadaceae</taxon>
        <taxon>Kistimonas</taxon>
    </lineage>
</organism>
<evidence type="ECO:0000313" key="3">
    <source>
        <dbReference type="EMBL" id="GAA4652738.1"/>
    </source>
</evidence>
<accession>A0ABP8V902</accession>
<keyword evidence="4" id="KW-1185">Reference proteome</keyword>
<reference evidence="4" key="1">
    <citation type="journal article" date="2019" name="Int. J. Syst. Evol. Microbiol.">
        <title>The Global Catalogue of Microorganisms (GCM) 10K type strain sequencing project: providing services to taxonomists for standard genome sequencing and annotation.</title>
        <authorList>
            <consortium name="The Broad Institute Genomics Platform"/>
            <consortium name="The Broad Institute Genome Sequencing Center for Infectious Disease"/>
            <person name="Wu L."/>
            <person name="Ma J."/>
        </authorList>
    </citation>
    <scope>NUCLEOTIDE SEQUENCE [LARGE SCALE GENOMIC DNA]</scope>
    <source>
        <strain evidence="4">JCM 17805</strain>
    </source>
</reference>
<keyword evidence="1" id="KW-0812">Transmembrane</keyword>
<keyword evidence="1" id="KW-0472">Membrane</keyword>
<dbReference type="EMBL" id="BAABFL010000480">
    <property type="protein sequence ID" value="GAA4652738.1"/>
    <property type="molecule type" value="Genomic_DNA"/>
</dbReference>
<dbReference type="RefSeq" id="WP_345199363.1">
    <property type="nucleotide sequence ID" value="NZ_BAABFL010000480.1"/>
</dbReference>
<gene>
    <name evidence="3" type="ORF">GCM10023116_50220</name>
</gene>